<gene>
    <name evidence="2" type="ORF">CEXT_19181</name>
</gene>
<protein>
    <submittedName>
        <fullName evidence="2">Uncharacterized protein</fullName>
    </submittedName>
</protein>
<accession>A0AAV4X8V7</accession>
<dbReference type="EMBL" id="BPLR01000026">
    <property type="protein sequence ID" value="GIY91582.1"/>
    <property type="molecule type" value="Genomic_DNA"/>
</dbReference>
<proteinExistence type="predicted"/>
<feature type="compositionally biased region" description="Basic and acidic residues" evidence="1">
    <location>
        <begin position="1"/>
        <end position="16"/>
    </location>
</feature>
<evidence type="ECO:0000256" key="1">
    <source>
        <dbReference type="SAM" id="MobiDB-lite"/>
    </source>
</evidence>
<feature type="region of interest" description="Disordered" evidence="1">
    <location>
        <begin position="1"/>
        <end position="31"/>
    </location>
</feature>
<evidence type="ECO:0000313" key="3">
    <source>
        <dbReference type="Proteomes" id="UP001054945"/>
    </source>
</evidence>
<comment type="caution">
    <text evidence="2">The sequence shown here is derived from an EMBL/GenBank/DDBJ whole genome shotgun (WGS) entry which is preliminary data.</text>
</comment>
<evidence type="ECO:0000313" key="2">
    <source>
        <dbReference type="EMBL" id="GIY91582.1"/>
    </source>
</evidence>
<organism evidence="2 3">
    <name type="scientific">Caerostris extrusa</name>
    <name type="common">Bark spider</name>
    <name type="synonym">Caerostris bankana</name>
    <dbReference type="NCBI Taxonomy" id="172846"/>
    <lineage>
        <taxon>Eukaryota</taxon>
        <taxon>Metazoa</taxon>
        <taxon>Ecdysozoa</taxon>
        <taxon>Arthropoda</taxon>
        <taxon>Chelicerata</taxon>
        <taxon>Arachnida</taxon>
        <taxon>Araneae</taxon>
        <taxon>Araneomorphae</taxon>
        <taxon>Entelegynae</taxon>
        <taxon>Araneoidea</taxon>
        <taxon>Araneidae</taxon>
        <taxon>Caerostris</taxon>
    </lineage>
</organism>
<reference evidence="2 3" key="1">
    <citation type="submission" date="2021-06" db="EMBL/GenBank/DDBJ databases">
        <title>Caerostris extrusa draft genome.</title>
        <authorList>
            <person name="Kono N."/>
            <person name="Arakawa K."/>
        </authorList>
    </citation>
    <scope>NUCLEOTIDE SEQUENCE [LARGE SCALE GENOMIC DNA]</scope>
</reference>
<dbReference type="AlphaFoldDB" id="A0AAV4X8V7"/>
<keyword evidence="3" id="KW-1185">Reference proteome</keyword>
<name>A0AAV4X8V7_CAEEX</name>
<sequence>MLSEDDAFREPRRTEQTELSDSGTRCQPPARTEGVLDAHNLFSFSVPVVELLADEAVTSFLAVLEVKLPTDAPRKATRPIGAGLPQSPTFGAKGALKNHFPCSQLPVIHQLQLEFGRNNCFLELF</sequence>
<dbReference type="Proteomes" id="UP001054945">
    <property type="component" value="Unassembled WGS sequence"/>
</dbReference>